<dbReference type="HOGENOM" id="CLU_663403_0_0_0"/>
<proteinExistence type="predicted"/>
<evidence type="ECO:0000256" key="2">
    <source>
        <dbReference type="SAM" id="Phobius"/>
    </source>
</evidence>
<gene>
    <name evidence="3" type="ORF">NIDE4037</name>
</gene>
<reference evidence="3 4" key="1">
    <citation type="journal article" date="2010" name="Proc. Natl. Acad. Sci. U.S.A.">
        <title>A Nitrospira metagenome illuminates the physiology and evolution of globally important nitrite-oxidizing bacteria.</title>
        <authorList>
            <person name="Lucker S."/>
            <person name="Wagner M."/>
            <person name="Maixner F."/>
            <person name="Pelletier E."/>
            <person name="Koch H."/>
            <person name="Vacherie B."/>
            <person name="Rattei T."/>
            <person name="Sinninghe Damste J."/>
            <person name="Spieck E."/>
            <person name="Le Paslier D."/>
            <person name="Daims H."/>
        </authorList>
    </citation>
    <scope>NUCLEOTIDE SEQUENCE [LARGE SCALE GENOMIC DNA]</scope>
</reference>
<evidence type="ECO:0000313" key="4">
    <source>
        <dbReference type="Proteomes" id="UP000001660"/>
    </source>
</evidence>
<feature type="transmembrane region" description="Helical" evidence="2">
    <location>
        <begin position="206"/>
        <end position="226"/>
    </location>
</feature>
<protein>
    <recommendedName>
        <fullName evidence="5">MotA/TolQ/ExbB proton channel domain-containing protein</fullName>
    </recommendedName>
</protein>
<dbReference type="eggNOG" id="COG1511">
    <property type="taxonomic scope" value="Bacteria"/>
</dbReference>
<keyword evidence="2" id="KW-0812">Transmembrane</keyword>
<dbReference type="EMBL" id="FP929003">
    <property type="protein sequence ID" value="CBK43706.1"/>
    <property type="molecule type" value="Genomic_DNA"/>
</dbReference>
<keyword evidence="2" id="KW-1133">Transmembrane helix</keyword>
<evidence type="ECO:0000313" key="3">
    <source>
        <dbReference type="EMBL" id="CBK43706.1"/>
    </source>
</evidence>
<dbReference type="STRING" id="330214.NIDE4037"/>
<keyword evidence="2" id="KW-0472">Membrane</keyword>
<dbReference type="KEGG" id="nde:NIDE4037"/>
<keyword evidence="4" id="KW-1185">Reference proteome</keyword>
<dbReference type="AlphaFoldDB" id="D8P874"/>
<accession>D8P874</accession>
<feature type="transmembrane region" description="Helical" evidence="2">
    <location>
        <begin position="166"/>
        <end position="186"/>
    </location>
</feature>
<feature type="transmembrane region" description="Helical" evidence="2">
    <location>
        <begin position="22"/>
        <end position="40"/>
    </location>
</feature>
<feature type="region of interest" description="Disordered" evidence="1">
    <location>
        <begin position="356"/>
        <end position="398"/>
    </location>
</feature>
<dbReference type="Proteomes" id="UP000001660">
    <property type="component" value="Chromosome"/>
</dbReference>
<feature type="compositionally biased region" description="Basic and acidic residues" evidence="1">
    <location>
        <begin position="356"/>
        <end position="371"/>
    </location>
</feature>
<evidence type="ECO:0008006" key="5">
    <source>
        <dbReference type="Google" id="ProtNLM"/>
    </source>
</evidence>
<dbReference type="OrthoDB" id="9780514at2"/>
<name>D8P874_9BACT</name>
<organism evidence="3 4">
    <name type="scientific">Nitrospira defluvii</name>
    <dbReference type="NCBI Taxonomy" id="330214"/>
    <lineage>
        <taxon>Bacteria</taxon>
        <taxon>Pseudomonadati</taxon>
        <taxon>Nitrospirota</taxon>
        <taxon>Nitrospiria</taxon>
        <taxon>Nitrospirales</taxon>
        <taxon>Nitrospiraceae</taxon>
        <taxon>Nitrospira</taxon>
    </lineage>
</organism>
<evidence type="ECO:0000256" key="1">
    <source>
        <dbReference type="SAM" id="MobiDB-lite"/>
    </source>
</evidence>
<sequence length="414" mass="45881">MMSIWEFFGQDVALFGQLHSPMLSWLGSVGLVALFLWHAGRLTAAISSVQGCYTRVWPTLMSLTASRKSLQSEWLTVPSLSDVKKAANQSGGQSERVDLDDLHTLDKAMRREPRLEQAWLHFRKTFIVERTAWFIEPKVFATRTAAEFFPRDLLNGRLNLAFYHQFPSLITGGGLLLTFLAILIGLSKLHADGSHIVGIQGLINGLAGKFLTSIVGLLCANLFVLLEKSGLHRLGTTQQQFVAMVDELFPRRTMEQMLENFTPGAGASQTPAAVGAVPVDLGDRLVGTLSDRLSPTVTALREAVEVLSRREPGGRFAAPDRSAEELSRVIQQTMAVPIQELNQAIHMLARSVEELKRDPKMEPEAEPRESEFESTFFDDTLPSELEEEPSPDDSMSGLRWFANWRQSASMKGAA</sequence>